<dbReference type="InterPro" id="IPR013926">
    <property type="entry name" value="CGI121/TPRKB"/>
</dbReference>
<reference evidence="9 10" key="1">
    <citation type="journal article" date="2018" name="Nat. Ecol. Evol.">
        <title>Pezizomycetes genomes reveal the molecular basis of ectomycorrhizal truffle lifestyle.</title>
        <authorList>
            <person name="Murat C."/>
            <person name="Payen T."/>
            <person name="Noel B."/>
            <person name="Kuo A."/>
            <person name="Morin E."/>
            <person name="Chen J."/>
            <person name="Kohler A."/>
            <person name="Krizsan K."/>
            <person name="Balestrini R."/>
            <person name="Da Silva C."/>
            <person name="Montanini B."/>
            <person name="Hainaut M."/>
            <person name="Levati E."/>
            <person name="Barry K.W."/>
            <person name="Belfiori B."/>
            <person name="Cichocki N."/>
            <person name="Clum A."/>
            <person name="Dockter R.B."/>
            <person name="Fauchery L."/>
            <person name="Guy J."/>
            <person name="Iotti M."/>
            <person name="Le Tacon F."/>
            <person name="Lindquist E.A."/>
            <person name="Lipzen A."/>
            <person name="Malagnac F."/>
            <person name="Mello A."/>
            <person name="Molinier V."/>
            <person name="Miyauchi S."/>
            <person name="Poulain J."/>
            <person name="Riccioni C."/>
            <person name="Rubini A."/>
            <person name="Sitrit Y."/>
            <person name="Splivallo R."/>
            <person name="Traeger S."/>
            <person name="Wang M."/>
            <person name="Zifcakova L."/>
            <person name="Wipf D."/>
            <person name="Zambonelli A."/>
            <person name="Paolocci F."/>
            <person name="Nowrousian M."/>
            <person name="Ottonello S."/>
            <person name="Baldrian P."/>
            <person name="Spatafora J.W."/>
            <person name="Henrissat B."/>
            <person name="Nagy L.G."/>
            <person name="Aury J.M."/>
            <person name="Wincker P."/>
            <person name="Grigoriev I.V."/>
            <person name="Bonfante P."/>
            <person name="Martin F.M."/>
        </authorList>
    </citation>
    <scope>NUCLEOTIDE SEQUENCE [LARGE SCALE GENOMIC DNA]</scope>
    <source>
        <strain evidence="9 10">CCBAS932</strain>
    </source>
</reference>
<keyword evidence="6 8" id="KW-0539">Nucleus</keyword>
<dbReference type="GO" id="GO:0005829">
    <property type="term" value="C:cytosol"/>
    <property type="evidence" value="ECO:0007669"/>
    <property type="project" value="TreeGrafter"/>
</dbReference>
<evidence type="ECO:0000256" key="4">
    <source>
        <dbReference type="ARBA" id="ARBA00016009"/>
    </source>
</evidence>
<dbReference type="AlphaFoldDB" id="A0A3N4L0L9"/>
<sequence>MTIPITSLQLEHIPRPHTVYITLFKDVKNATFLRDQLLAGNSEFEYAFIDANTIISKVHALAAAHQAIHNLLVAGKLRTRNVHSETVFCLSPNNNITDAFKRFGILPTTTSLLCIKFSTLSAPVTLESIKSHLERSVEGTAVEFTDENLLQETVVDWAKVAKNYKIKSDNLNTQSLLNEKAIGGGLKSLEVEVLGKLVVRTTG</sequence>
<dbReference type="InParanoid" id="A0A3N4L0L9"/>
<evidence type="ECO:0000256" key="3">
    <source>
        <dbReference type="ARBA" id="ARBA00015316"/>
    </source>
</evidence>
<keyword evidence="5" id="KW-0819">tRNA processing</keyword>
<dbReference type="PANTHER" id="PTHR15840">
    <property type="entry name" value="CGI-121 FAMILY MEMBER"/>
    <property type="match status" value="1"/>
</dbReference>
<evidence type="ECO:0000256" key="5">
    <source>
        <dbReference type="ARBA" id="ARBA00022694"/>
    </source>
</evidence>
<evidence type="ECO:0000313" key="10">
    <source>
        <dbReference type="Proteomes" id="UP000277580"/>
    </source>
</evidence>
<comment type="similarity">
    <text evidence="2 8">Belongs to the CGI121/TPRKB family.</text>
</comment>
<evidence type="ECO:0000256" key="1">
    <source>
        <dbReference type="ARBA" id="ARBA00004123"/>
    </source>
</evidence>
<evidence type="ECO:0000256" key="6">
    <source>
        <dbReference type="ARBA" id="ARBA00023242"/>
    </source>
</evidence>
<comment type="subcellular location">
    <subcellularLocation>
        <location evidence="1">Nucleus</location>
    </subcellularLocation>
</comment>
<dbReference type="OrthoDB" id="329139at2759"/>
<dbReference type="Gene3D" id="3.30.2380.10">
    <property type="entry name" value="CGI121/TPRKB"/>
    <property type="match status" value="1"/>
</dbReference>
<dbReference type="PANTHER" id="PTHR15840:SF10">
    <property type="entry name" value="EKC_KEOPS COMPLEX SUBUNIT TPRKB"/>
    <property type="match status" value="1"/>
</dbReference>
<proteinExistence type="inferred from homology"/>
<dbReference type="SUPFAM" id="SSF143870">
    <property type="entry name" value="PF0523-like"/>
    <property type="match status" value="1"/>
</dbReference>
<dbReference type="FunCoup" id="A0A3N4L0L9">
    <property type="interactions" value="506"/>
</dbReference>
<comment type="function">
    <text evidence="7">Component of the EKC/KEOPS complex that is required for the formation of a threonylcarbamoyl group on adenosine at position 37 (t(6)A37) in tRNAs that read codons beginning with adenine. The complex is probably involved in the transfer of the threonylcarbamoyl moiety of threonylcarbamoyl-AMP (TC-AMP) to the N6 group of A37. CGI121 acts as an allosteric effector that regulates the t(6)A activity of the complex. The EKC/KEOPS complex also promotes both telomere uncapping and telomere elongation. The complex is required for efficient recruitment of transcriptional coactivators. CGI121 is not required for tRNA modification.</text>
</comment>
<keyword evidence="10" id="KW-1185">Reference proteome</keyword>
<name>A0A3N4L0L9_9PEZI</name>
<dbReference type="GO" id="GO:0002949">
    <property type="term" value="P:tRNA threonylcarbamoyladenosine modification"/>
    <property type="evidence" value="ECO:0007669"/>
    <property type="project" value="TreeGrafter"/>
</dbReference>
<evidence type="ECO:0000256" key="8">
    <source>
        <dbReference type="RuleBase" id="RU004398"/>
    </source>
</evidence>
<dbReference type="Proteomes" id="UP000277580">
    <property type="component" value="Unassembled WGS sequence"/>
</dbReference>
<organism evidence="9 10">
    <name type="scientific">Morchella conica CCBAS932</name>
    <dbReference type="NCBI Taxonomy" id="1392247"/>
    <lineage>
        <taxon>Eukaryota</taxon>
        <taxon>Fungi</taxon>
        <taxon>Dikarya</taxon>
        <taxon>Ascomycota</taxon>
        <taxon>Pezizomycotina</taxon>
        <taxon>Pezizomycetes</taxon>
        <taxon>Pezizales</taxon>
        <taxon>Morchellaceae</taxon>
        <taxon>Morchella</taxon>
    </lineage>
</organism>
<dbReference type="InterPro" id="IPR036504">
    <property type="entry name" value="CGI121/TPRKB_sf"/>
</dbReference>
<dbReference type="GO" id="GO:0000408">
    <property type="term" value="C:EKC/KEOPS complex"/>
    <property type="evidence" value="ECO:0007669"/>
    <property type="project" value="TreeGrafter"/>
</dbReference>
<protein>
    <recommendedName>
        <fullName evidence="4">EKC/KEOPS complex subunit CGI121</fullName>
    </recommendedName>
    <alternativeName>
        <fullName evidence="3">EKC/KEOPS complex subunit cgi121</fullName>
    </alternativeName>
</protein>
<dbReference type="EMBL" id="ML119114">
    <property type="protein sequence ID" value="RPB15209.1"/>
    <property type="molecule type" value="Genomic_DNA"/>
</dbReference>
<evidence type="ECO:0000256" key="2">
    <source>
        <dbReference type="ARBA" id="ARBA00005546"/>
    </source>
</evidence>
<dbReference type="GO" id="GO:0005634">
    <property type="term" value="C:nucleus"/>
    <property type="evidence" value="ECO:0007669"/>
    <property type="project" value="UniProtKB-SubCell"/>
</dbReference>
<accession>A0A3N4L0L9</accession>
<gene>
    <name evidence="9" type="ORF">P167DRAFT_533409</name>
</gene>
<dbReference type="STRING" id="1392247.A0A3N4L0L9"/>
<dbReference type="Pfam" id="PF08617">
    <property type="entry name" value="CGI-121"/>
    <property type="match status" value="1"/>
</dbReference>
<evidence type="ECO:0000256" key="7">
    <source>
        <dbReference type="ARBA" id="ARBA00025043"/>
    </source>
</evidence>
<evidence type="ECO:0000313" key="9">
    <source>
        <dbReference type="EMBL" id="RPB15209.1"/>
    </source>
</evidence>